<dbReference type="PANTHER" id="PTHR13720">
    <property type="entry name" value="WD-40 REPEAT PROTEIN"/>
    <property type="match status" value="1"/>
</dbReference>
<gene>
    <name evidence="5" type="ORF">CSSPTR1EN2_LOCUS6331</name>
</gene>
<accession>A0ABP0TQ84</accession>
<dbReference type="EMBL" id="OZ019905">
    <property type="protein sequence ID" value="CAK9202286.1"/>
    <property type="molecule type" value="Genomic_DNA"/>
</dbReference>
<dbReference type="PANTHER" id="PTHR13720:SF13">
    <property type="entry name" value="CILIA- AND FLAGELLA-ASSOCIATED PROTEIN 251"/>
    <property type="match status" value="1"/>
</dbReference>
<dbReference type="SUPFAM" id="SSF50978">
    <property type="entry name" value="WD40 repeat-like"/>
    <property type="match status" value="1"/>
</dbReference>
<keyword evidence="2" id="KW-0853">WD repeat</keyword>
<dbReference type="InterPro" id="IPR036322">
    <property type="entry name" value="WD40_repeat_dom_sf"/>
</dbReference>
<evidence type="ECO:0000256" key="1">
    <source>
        <dbReference type="ARBA" id="ARBA00004138"/>
    </source>
</evidence>
<evidence type="ECO:0000313" key="6">
    <source>
        <dbReference type="Proteomes" id="UP001497512"/>
    </source>
</evidence>
<dbReference type="Gene3D" id="2.130.10.10">
    <property type="entry name" value="YVTN repeat-like/Quinoprotein amine dehydrogenase"/>
    <property type="match status" value="1"/>
</dbReference>
<keyword evidence="3" id="KW-0677">Repeat</keyword>
<name>A0ABP0TQ84_9BRYO</name>
<evidence type="ECO:0000256" key="2">
    <source>
        <dbReference type="ARBA" id="ARBA00022574"/>
    </source>
</evidence>
<keyword evidence="6" id="KW-1185">Reference proteome</keyword>
<proteinExistence type="predicted"/>
<dbReference type="InterPro" id="IPR050630">
    <property type="entry name" value="WD_repeat_EMAP"/>
</dbReference>
<reference evidence="5" key="1">
    <citation type="submission" date="2024-02" db="EMBL/GenBank/DDBJ databases">
        <authorList>
            <consortium name="ELIXIR-Norway"/>
            <consortium name="Elixir Norway"/>
        </authorList>
    </citation>
    <scope>NUCLEOTIDE SEQUENCE</scope>
</reference>
<keyword evidence="4" id="KW-0966">Cell projection</keyword>
<comment type="subcellular location">
    <subcellularLocation>
        <location evidence="1">Cell projection</location>
        <location evidence="1">Cilium</location>
    </subcellularLocation>
</comment>
<evidence type="ECO:0000256" key="3">
    <source>
        <dbReference type="ARBA" id="ARBA00022737"/>
    </source>
</evidence>
<evidence type="ECO:0000256" key="4">
    <source>
        <dbReference type="ARBA" id="ARBA00023273"/>
    </source>
</evidence>
<evidence type="ECO:0000313" key="5">
    <source>
        <dbReference type="EMBL" id="CAK9202286.1"/>
    </source>
</evidence>
<organism evidence="5 6">
    <name type="scientific">Sphagnum troendelagicum</name>
    <dbReference type="NCBI Taxonomy" id="128251"/>
    <lineage>
        <taxon>Eukaryota</taxon>
        <taxon>Viridiplantae</taxon>
        <taxon>Streptophyta</taxon>
        <taxon>Embryophyta</taxon>
        <taxon>Bryophyta</taxon>
        <taxon>Sphagnophytina</taxon>
        <taxon>Sphagnopsida</taxon>
        <taxon>Sphagnales</taxon>
        <taxon>Sphagnaceae</taxon>
        <taxon>Sphagnum</taxon>
    </lineage>
</organism>
<dbReference type="Proteomes" id="UP001497512">
    <property type="component" value="Chromosome 13"/>
</dbReference>
<sequence length="281" mass="30211">MQELGWVFGFSSNISSGVVDLRTSTCPKSVCYAAGHNFIIYDGNTHTQMILQGHVHQIQCLAAAPDKSCILTCDAGCDALLIQWDSKTGQAMKAVSQARTNGIIAVDVSSDGSFFATLSATVSADMLQELSIWDMVLSNEPLCTASVASDDLQICVRFNEADGGELITNGSTTVFFWRHLTTHNTSTHDHPSAASEAKGENKDVNHHHLEGAQAVLKPKELKCVPGSFTVSSFSPNPQIAYSGTVDGDAICWGEISESYPTTQGCYHSTQSSEQIPLNWVC</sequence>
<protein>
    <submittedName>
        <fullName evidence="5">Uncharacterized protein</fullName>
    </submittedName>
</protein>
<dbReference type="InterPro" id="IPR015943">
    <property type="entry name" value="WD40/YVTN_repeat-like_dom_sf"/>
</dbReference>